<evidence type="ECO:0000313" key="2">
    <source>
        <dbReference type="Proteomes" id="UP000006468"/>
    </source>
</evidence>
<gene>
    <name evidence="1" type="ORF">GXY_14607</name>
</gene>
<dbReference type="AlphaFoldDB" id="D5QIE0"/>
<sequence>MKDAGPIHRGWGTGRLAFVNMRNFLVICFVAVRS</sequence>
<dbReference type="HOGENOM" id="CLU_3374264_0_0_5"/>
<evidence type="ECO:0000313" key="1">
    <source>
        <dbReference type="EMBL" id="EFG83166.1"/>
    </source>
</evidence>
<dbReference type="EMBL" id="ADTV01000059">
    <property type="protein sequence ID" value="EFG83166.1"/>
    <property type="molecule type" value="Genomic_DNA"/>
</dbReference>
<proteinExistence type="predicted"/>
<accession>D5QIE0</accession>
<organism evidence="1 2">
    <name type="scientific">Novacetimonas hansenii ATCC 23769</name>
    <dbReference type="NCBI Taxonomy" id="714995"/>
    <lineage>
        <taxon>Bacteria</taxon>
        <taxon>Pseudomonadati</taxon>
        <taxon>Pseudomonadota</taxon>
        <taxon>Alphaproteobacteria</taxon>
        <taxon>Acetobacterales</taxon>
        <taxon>Acetobacteraceae</taxon>
        <taxon>Novacetimonas</taxon>
    </lineage>
</organism>
<comment type="caution">
    <text evidence="1">The sequence shown here is derived from an EMBL/GenBank/DDBJ whole genome shotgun (WGS) entry which is preliminary data.</text>
</comment>
<name>D5QIE0_NOVHA</name>
<dbReference type="Proteomes" id="UP000006468">
    <property type="component" value="Chromosome"/>
</dbReference>
<reference evidence="1 2" key="1">
    <citation type="journal article" date="2010" name="J. Bacteriol.">
        <title>Genome sequence of a cellulose-producing bacterium, Gluconacetobacter hansenii ATCC 23769.</title>
        <authorList>
            <person name="Iyer P.R."/>
            <person name="Geib S.M."/>
            <person name="Catchmark J."/>
            <person name="Kao T.H."/>
            <person name="Tien M."/>
        </authorList>
    </citation>
    <scope>NUCLEOTIDE SEQUENCE [LARGE SCALE GENOMIC DNA]</scope>
    <source>
        <strain evidence="1 2">ATCC 23769</strain>
    </source>
</reference>
<protein>
    <submittedName>
        <fullName evidence="1">Uncharacterized protein</fullName>
    </submittedName>
</protein>